<dbReference type="Proteomes" id="UP000681720">
    <property type="component" value="Unassembled WGS sequence"/>
</dbReference>
<evidence type="ECO:0000313" key="2">
    <source>
        <dbReference type="EMBL" id="CAF5227812.1"/>
    </source>
</evidence>
<comment type="caution">
    <text evidence="2">The sequence shown here is derived from an EMBL/GenBank/DDBJ whole genome shotgun (WGS) entry which is preliminary data.</text>
</comment>
<feature type="non-terminal residue" evidence="2">
    <location>
        <position position="57"/>
    </location>
</feature>
<name>A0A8S3KDB5_9BILA</name>
<accession>A0A8S3KDB5</accession>
<evidence type="ECO:0000256" key="1">
    <source>
        <dbReference type="SAM" id="MobiDB-lite"/>
    </source>
</evidence>
<feature type="non-terminal residue" evidence="2">
    <location>
        <position position="1"/>
    </location>
</feature>
<feature type="region of interest" description="Disordered" evidence="1">
    <location>
        <begin position="1"/>
        <end position="31"/>
    </location>
</feature>
<proteinExistence type="predicted"/>
<reference evidence="2" key="1">
    <citation type="submission" date="2021-02" db="EMBL/GenBank/DDBJ databases">
        <authorList>
            <person name="Nowell W R."/>
        </authorList>
    </citation>
    <scope>NUCLEOTIDE SEQUENCE</scope>
</reference>
<dbReference type="AlphaFoldDB" id="A0A8S3KDB5"/>
<organism evidence="2 3">
    <name type="scientific">Rotaria magnacalcarata</name>
    <dbReference type="NCBI Taxonomy" id="392030"/>
    <lineage>
        <taxon>Eukaryota</taxon>
        <taxon>Metazoa</taxon>
        <taxon>Spiralia</taxon>
        <taxon>Gnathifera</taxon>
        <taxon>Rotifera</taxon>
        <taxon>Eurotatoria</taxon>
        <taxon>Bdelloidea</taxon>
        <taxon>Philodinida</taxon>
        <taxon>Philodinidae</taxon>
        <taxon>Rotaria</taxon>
    </lineage>
</organism>
<sequence length="57" mass="6349">SLLRTRMSQSNSSASSEPPADDNRRGPFAIVPKYDCPHLGENAYVLLQSTQQQDDQQ</sequence>
<gene>
    <name evidence="2" type="ORF">GIL414_LOCUS87833</name>
</gene>
<protein>
    <submittedName>
        <fullName evidence="2">Uncharacterized protein</fullName>
    </submittedName>
</protein>
<evidence type="ECO:0000313" key="3">
    <source>
        <dbReference type="Proteomes" id="UP000681720"/>
    </source>
</evidence>
<dbReference type="EMBL" id="CAJOBJ010382176">
    <property type="protein sequence ID" value="CAF5227812.1"/>
    <property type="molecule type" value="Genomic_DNA"/>
</dbReference>